<reference evidence="1 2" key="1">
    <citation type="submission" date="2019-01" db="EMBL/GenBank/DDBJ databases">
        <title>Filimonas sp. strain TTM-71.</title>
        <authorList>
            <person name="Chen W.-M."/>
        </authorList>
    </citation>
    <scope>NUCLEOTIDE SEQUENCE [LARGE SCALE GENOMIC DNA]</scope>
    <source>
        <strain evidence="1 2">TTM-71</strain>
    </source>
</reference>
<sequence length="268" mass="29407">MKTAKQTKMNMTTFLFKRGMAFIFMIAAITACTKTETVDAPNRITEFKISNIPEGKDPVYGAINDNSNTITAYLPFYYQLPVIIPEITVSAGAKVTPESGSVVDNLLEAFKTGKELTYTVKPTNGPERIYTLKLETQQSNLLLNELSSDAVNPVVYTFDYTKPGTNSAINLTISGKNILSSPDVNSVVLIDQSTKKEYDMKAALSVTNSPTAGVSLGVYISRYVYNSTTEEAALAKSLPDDAVYTVKVFSYSRQTTLKNPVRITKKRA</sequence>
<dbReference type="Gene3D" id="2.60.40.2340">
    <property type="match status" value="1"/>
</dbReference>
<gene>
    <name evidence="1" type="ORF">ESB13_06610</name>
</gene>
<comment type="caution">
    <text evidence="1">The sequence shown here is derived from an EMBL/GenBank/DDBJ whole genome shotgun (WGS) entry which is preliminary data.</text>
</comment>
<name>A0A4Q1DAN1_9BACT</name>
<keyword evidence="2" id="KW-1185">Reference proteome</keyword>
<protein>
    <submittedName>
        <fullName evidence="1">Uncharacterized protein</fullName>
    </submittedName>
</protein>
<proteinExistence type="predicted"/>
<evidence type="ECO:0000313" key="1">
    <source>
        <dbReference type="EMBL" id="RXK86474.1"/>
    </source>
</evidence>
<dbReference type="AlphaFoldDB" id="A0A4Q1DAN1"/>
<accession>A0A4Q1DAN1</accession>
<dbReference type="EMBL" id="SDHZ01000001">
    <property type="protein sequence ID" value="RXK86474.1"/>
    <property type="molecule type" value="Genomic_DNA"/>
</dbReference>
<dbReference type="RefSeq" id="WP_129002223.1">
    <property type="nucleotide sequence ID" value="NZ_SDHZ01000001.1"/>
</dbReference>
<dbReference type="PROSITE" id="PS51257">
    <property type="entry name" value="PROKAR_LIPOPROTEIN"/>
    <property type="match status" value="1"/>
</dbReference>
<dbReference type="OrthoDB" id="674886at2"/>
<dbReference type="Proteomes" id="UP000290545">
    <property type="component" value="Unassembled WGS sequence"/>
</dbReference>
<evidence type="ECO:0000313" key="2">
    <source>
        <dbReference type="Proteomes" id="UP000290545"/>
    </source>
</evidence>
<organism evidence="1 2">
    <name type="scientific">Filimonas effusa</name>
    <dbReference type="NCBI Taxonomy" id="2508721"/>
    <lineage>
        <taxon>Bacteria</taxon>
        <taxon>Pseudomonadati</taxon>
        <taxon>Bacteroidota</taxon>
        <taxon>Chitinophagia</taxon>
        <taxon>Chitinophagales</taxon>
        <taxon>Chitinophagaceae</taxon>
        <taxon>Filimonas</taxon>
    </lineage>
</organism>